<keyword evidence="4" id="KW-0564">Palmitate</keyword>
<gene>
    <name evidence="7" type="ORF">Kpho02_50540</name>
</gene>
<keyword evidence="5" id="KW-0449">Lipoprotein</keyword>
<dbReference type="InterPro" id="IPR006059">
    <property type="entry name" value="SBP"/>
</dbReference>
<evidence type="ECO:0000256" key="6">
    <source>
        <dbReference type="SAM" id="SignalP"/>
    </source>
</evidence>
<comment type="caution">
    <text evidence="7">The sequence shown here is derived from an EMBL/GenBank/DDBJ whole genome shotgun (WGS) entry which is preliminary data.</text>
</comment>
<dbReference type="PROSITE" id="PS51257">
    <property type="entry name" value="PROKAR_LIPOPROTEIN"/>
    <property type="match status" value="1"/>
</dbReference>
<evidence type="ECO:0000313" key="8">
    <source>
        <dbReference type="Proteomes" id="UP001165041"/>
    </source>
</evidence>
<keyword evidence="1" id="KW-1003">Cell membrane</keyword>
<sequence length="435" mass="44957">MKNRALRTATLAVAIASLAGTAACGSGGSGGSGDKAAGPVRIEFWGWAPGYEKSVELFNSTHPDVQVVYSKISPGSKGGYTKLLSAVKAGNAPCVGSVGFETLPTFAAAGALQDATADAAPYAKEYAASAFAQSGVAGRTYGLPVDIAPMALIYRKDLFAKYGITEAPKTWDEYAADAAVIHAADPNAYIGYFGNDAYNFAGLAQQAGAKWFGTGGDRWTVSLDDPATKKVAAFWQGLIDKKLVKVVPSFDTALYKGMGEGTILSDVNAVWDTPILADSVKQTSGNWAVAPMPVWDAARPASGNAGGTPNAVLKGCKHTKEAVEFAHWFGTDPASVSNLIKETGIYPAALSGLDNPALAAPDPFYGGQRIYDVFKASAARVDPGFQWGPVMTRTSAALGDGLGKAGAGTTTLDAALADTQAQTLAEMKTQGMEVG</sequence>
<keyword evidence="3" id="KW-0472">Membrane</keyword>
<evidence type="ECO:0000256" key="1">
    <source>
        <dbReference type="ARBA" id="ARBA00022475"/>
    </source>
</evidence>
<dbReference type="CDD" id="cd13585">
    <property type="entry name" value="PBP2_TMBP_like"/>
    <property type="match status" value="1"/>
</dbReference>
<reference evidence="7" key="1">
    <citation type="submission" date="2023-02" db="EMBL/GenBank/DDBJ databases">
        <title>Kitasatospora phosalacinea NBRC 14627.</title>
        <authorList>
            <person name="Ichikawa N."/>
            <person name="Sato H."/>
            <person name="Tonouchi N."/>
        </authorList>
    </citation>
    <scope>NUCLEOTIDE SEQUENCE</scope>
    <source>
        <strain evidence="7">NBRC 14627</strain>
    </source>
</reference>
<evidence type="ECO:0000256" key="2">
    <source>
        <dbReference type="ARBA" id="ARBA00022729"/>
    </source>
</evidence>
<dbReference type="Gene3D" id="3.40.190.10">
    <property type="entry name" value="Periplasmic binding protein-like II"/>
    <property type="match status" value="1"/>
</dbReference>
<evidence type="ECO:0000313" key="7">
    <source>
        <dbReference type="EMBL" id="GLW72755.1"/>
    </source>
</evidence>
<dbReference type="EMBL" id="BSSA01000019">
    <property type="protein sequence ID" value="GLW72755.1"/>
    <property type="molecule type" value="Genomic_DNA"/>
</dbReference>
<organism evidence="7 8">
    <name type="scientific">Kitasatospora phosalacinea</name>
    <dbReference type="NCBI Taxonomy" id="2065"/>
    <lineage>
        <taxon>Bacteria</taxon>
        <taxon>Bacillati</taxon>
        <taxon>Actinomycetota</taxon>
        <taxon>Actinomycetes</taxon>
        <taxon>Kitasatosporales</taxon>
        <taxon>Streptomycetaceae</taxon>
        <taxon>Kitasatospora</taxon>
    </lineage>
</organism>
<accession>A0A9W6V551</accession>
<dbReference type="Proteomes" id="UP001165041">
    <property type="component" value="Unassembled WGS sequence"/>
</dbReference>
<dbReference type="PANTHER" id="PTHR43649">
    <property type="entry name" value="ARABINOSE-BINDING PROTEIN-RELATED"/>
    <property type="match status" value="1"/>
</dbReference>
<evidence type="ECO:0000256" key="3">
    <source>
        <dbReference type="ARBA" id="ARBA00023136"/>
    </source>
</evidence>
<evidence type="ECO:0000256" key="4">
    <source>
        <dbReference type="ARBA" id="ARBA00023139"/>
    </source>
</evidence>
<feature type="chain" id="PRO_5040733932" evidence="6">
    <location>
        <begin position="23"/>
        <end position="435"/>
    </location>
</feature>
<dbReference type="PANTHER" id="PTHR43649:SF33">
    <property type="entry name" value="POLYGALACTURONAN_RHAMNOGALACTURONAN-BINDING PROTEIN YTCQ"/>
    <property type="match status" value="1"/>
</dbReference>
<dbReference type="RefSeq" id="WP_285738437.1">
    <property type="nucleotide sequence ID" value="NZ_BSSA01000019.1"/>
</dbReference>
<proteinExistence type="predicted"/>
<dbReference type="Pfam" id="PF01547">
    <property type="entry name" value="SBP_bac_1"/>
    <property type="match status" value="1"/>
</dbReference>
<evidence type="ECO:0000256" key="5">
    <source>
        <dbReference type="ARBA" id="ARBA00023288"/>
    </source>
</evidence>
<dbReference type="InterPro" id="IPR050490">
    <property type="entry name" value="Bact_solute-bd_prot1"/>
</dbReference>
<protein>
    <submittedName>
        <fullName evidence="7">Sugar ABC transporter substrate-binding protein</fullName>
    </submittedName>
</protein>
<name>A0A9W6V551_9ACTN</name>
<feature type="signal peptide" evidence="6">
    <location>
        <begin position="1"/>
        <end position="22"/>
    </location>
</feature>
<dbReference type="SUPFAM" id="SSF53850">
    <property type="entry name" value="Periplasmic binding protein-like II"/>
    <property type="match status" value="1"/>
</dbReference>
<keyword evidence="2 6" id="KW-0732">Signal</keyword>
<dbReference type="AlphaFoldDB" id="A0A9W6V551"/>